<evidence type="ECO:0000313" key="2">
    <source>
        <dbReference type="Proteomes" id="UP000218334"/>
    </source>
</evidence>
<accession>A0A2H3BVD6</accession>
<gene>
    <name evidence="1" type="ORF">ARMSODRAFT_335440</name>
</gene>
<protein>
    <submittedName>
        <fullName evidence="1">Uncharacterized protein</fullName>
    </submittedName>
</protein>
<sequence length="96" mass="11049">MEADVTEPETVTWTTTTIMGPFMELNVLFLNTANRDFDTRRLPGIPRMDVEMNANLCIDDLRFRVAELVRKAFKFKVDAQTLKFYKVCLCSIKVPG</sequence>
<keyword evidence="2" id="KW-1185">Reference proteome</keyword>
<reference evidence="2" key="1">
    <citation type="journal article" date="2017" name="Nat. Ecol. Evol.">
        <title>Genome expansion and lineage-specific genetic innovations in the forest pathogenic fungi Armillaria.</title>
        <authorList>
            <person name="Sipos G."/>
            <person name="Prasanna A.N."/>
            <person name="Walter M.C."/>
            <person name="O'Connor E."/>
            <person name="Balint B."/>
            <person name="Krizsan K."/>
            <person name="Kiss B."/>
            <person name="Hess J."/>
            <person name="Varga T."/>
            <person name="Slot J."/>
            <person name="Riley R."/>
            <person name="Boka B."/>
            <person name="Rigling D."/>
            <person name="Barry K."/>
            <person name="Lee J."/>
            <person name="Mihaltcheva S."/>
            <person name="LaButti K."/>
            <person name="Lipzen A."/>
            <person name="Waldron R."/>
            <person name="Moloney N.M."/>
            <person name="Sperisen C."/>
            <person name="Kredics L."/>
            <person name="Vagvoelgyi C."/>
            <person name="Patrignani A."/>
            <person name="Fitzpatrick D."/>
            <person name="Nagy I."/>
            <person name="Doyle S."/>
            <person name="Anderson J.B."/>
            <person name="Grigoriev I.V."/>
            <person name="Gueldener U."/>
            <person name="Muensterkoetter M."/>
            <person name="Nagy L.G."/>
        </authorList>
    </citation>
    <scope>NUCLEOTIDE SEQUENCE [LARGE SCALE GENOMIC DNA]</scope>
    <source>
        <strain evidence="2">28-4</strain>
    </source>
</reference>
<evidence type="ECO:0000313" key="1">
    <source>
        <dbReference type="EMBL" id="PBK67016.1"/>
    </source>
</evidence>
<name>A0A2H3BVD6_9AGAR</name>
<dbReference type="AlphaFoldDB" id="A0A2H3BVD6"/>
<organism evidence="1 2">
    <name type="scientific">Armillaria solidipes</name>
    <dbReference type="NCBI Taxonomy" id="1076256"/>
    <lineage>
        <taxon>Eukaryota</taxon>
        <taxon>Fungi</taxon>
        <taxon>Dikarya</taxon>
        <taxon>Basidiomycota</taxon>
        <taxon>Agaricomycotina</taxon>
        <taxon>Agaricomycetes</taxon>
        <taxon>Agaricomycetidae</taxon>
        <taxon>Agaricales</taxon>
        <taxon>Marasmiineae</taxon>
        <taxon>Physalacriaceae</taxon>
        <taxon>Armillaria</taxon>
    </lineage>
</organism>
<proteinExistence type="predicted"/>
<dbReference type="EMBL" id="KZ293438">
    <property type="protein sequence ID" value="PBK67016.1"/>
    <property type="molecule type" value="Genomic_DNA"/>
</dbReference>
<dbReference type="Proteomes" id="UP000218334">
    <property type="component" value="Unassembled WGS sequence"/>
</dbReference>